<dbReference type="OrthoDB" id="7053663at2"/>
<organism evidence="2 3">
    <name type="scientific">Gammaproteobacteria bacterium LSUCC0057</name>
    <dbReference type="NCBI Taxonomy" id="2559237"/>
    <lineage>
        <taxon>Bacteria</taxon>
        <taxon>Pseudomonadati</taxon>
        <taxon>Pseudomonadota</taxon>
        <taxon>Gammaproteobacteria</taxon>
        <taxon>Cellvibrionales</taxon>
        <taxon>Porticoccaceae</taxon>
        <taxon>SAR92 clade</taxon>
    </lineage>
</organism>
<comment type="caution">
    <text evidence="2">The sequence shown here is derived from an EMBL/GenBank/DDBJ whole genome shotgun (WGS) entry which is preliminary data.</text>
</comment>
<dbReference type="GO" id="GO:0003988">
    <property type="term" value="F:acetyl-CoA C-acyltransferase activity"/>
    <property type="evidence" value="ECO:0007669"/>
    <property type="project" value="UniProtKB-ARBA"/>
</dbReference>
<dbReference type="Pfam" id="PF22691">
    <property type="entry name" value="Thiolase_C_1"/>
    <property type="match status" value="1"/>
</dbReference>
<dbReference type="InterPro" id="IPR016039">
    <property type="entry name" value="Thiolase-like"/>
</dbReference>
<dbReference type="PANTHER" id="PTHR42870:SF1">
    <property type="entry name" value="NON-SPECIFIC LIPID-TRANSFER PROTEIN-LIKE 2"/>
    <property type="match status" value="1"/>
</dbReference>
<gene>
    <name evidence="2" type="ORF">E3W66_01135</name>
</gene>
<evidence type="ECO:0000259" key="1">
    <source>
        <dbReference type="Pfam" id="PF22691"/>
    </source>
</evidence>
<dbReference type="PANTHER" id="PTHR42870">
    <property type="entry name" value="ACETYL-COA C-ACETYLTRANSFERASE"/>
    <property type="match status" value="1"/>
</dbReference>
<feature type="domain" description="Thiolase C-terminal" evidence="1">
    <location>
        <begin position="247"/>
        <end position="376"/>
    </location>
</feature>
<evidence type="ECO:0000313" key="3">
    <source>
        <dbReference type="Proteomes" id="UP000298133"/>
    </source>
</evidence>
<keyword evidence="3" id="KW-1185">Reference proteome</keyword>
<accession>A0A4Y8UIA7</accession>
<dbReference type="SUPFAM" id="SSF53901">
    <property type="entry name" value="Thiolase-like"/>
    <property type="match status" value="2"/>
</dbReference>
<dbReference type="EMBL" id="SPIA01000001">
    <property type="protein sequence ID" value="TFH68596.1"/>
    <property type="molecule type" value="Genomic_DNA"/>
</dbReference>
<reference evidence="2 3" key="1">
    <citation type="submission" date="2019-03" db="EMBL/GenBank/DDBJ databases">
        <title>Draft genome of Gammaproteobacteria bacterium LSUCC0057, a member of the SAR92 clade.</title>
        <authorList>
            <person name="Lanclos V.C."/>
            <person name="Doiron C."/>
            <person name="Henson M.W."/>
            <person name="Thrash J.C."/>
        </authorList>
    </citation>
    <scope>NUCLEOTIDE SEQUENCE [LARGE SCALE GENOMIC DNA]</scope>
    <source>
        <strain evidence="2 3">LSUCC0057</strain>
    </source>
</reference>
<dbReference type="InterPro" id="IPR002155">
    <property type="entry name" value="Thiolase"/>
</dbReference>
<proteinExistence type="predicted"/>
<dbReference type="PIRSF" id="PIRSF000429">
    <property type="entry name" value="Ac-CoA_Ac_transf"/>
    <property type="match status" value="1"/>
</dbReference>
<protein>
    <submittedName>
        <fullName evidence="2">Thiolase family protein</fullName>
    </submittedName>
</protein>
<dbReference type="InterPro" id="IPR055140">
    <property type="entry name" value="Thiolase_C_2"/>
</dbReference>
<dbReference type="AlphaFoldDB" id="A0A4Y8UIA7"/>
<dbReference type="Gene3D" id="3.40.47.10">
    <property type="match status" value="1"/>
</dbReference>
<sequence>MSRQPPNSYRGVVLTTPVSYGYAKQSDKPAHWFIGSVLRQLCSDAGIDKSAIDGAAISSFGLAPDSVSFLTQHYNIGLRWLEQLPFGGASGVIALRRAARAVQCGDAEIVACIGGDSAAAGSFRDLVADFSSFSNSAAYPYGAAGPNAPFALITAAYMQQYGVSREAFGALAVAQRYNAQHYAQALLGDKPLSLEQYLTARPIAEPLHLFDCVMPCAGGEGFLVMSEQRAQQLQLPYVTIAAADERHNAFADDPVQLRSGWSEFAEGLYQRAELTPSDIDLVQTYDDYPVISVLQLEGLGFFAAGALNEFVATTATTFDGGGLPHNTSGGQLSGGQAGSAAGYLGVVETLRQLTDSAGANQVAQPRHGLVSGYGMINYDRGLCSTACILRRGGEHD</sequence>
<name>A0A4Y8UIA7_9GAMM</name>
<dbReference type="Proteomes" id="UP000298133">
    <property type="component" value="Unassembled WGS sequence"/>
</dbReference>
<evidence type="ECO:0000313" key="2">
    <source>
        <dbReference type="EMBL" id="TFH68596.1"/>
    </source>
</evidence>
<dbReference type="CDD" id="cd00829">
    <property type="entry name" value="SCP-x_thiolase"/>
    <property type="match status" value="1"/>
</dbReference>